<dbReference type="SUPFAM" id="SSF52096">
    <property type="entry name" value="ClpP/crotonase"/>
    <property type="match status" value="1"/>
</dbReference>
<dbReference type="InterPro" id="IPR005151">
    <property type="entry name" value="Tail-specific_protease"/>
</dbReference>
<dbReference type="GO" id="GO:0004175">
    <property type="term" value="F:endopeptidase activity"/>
    <property type="evidence" value="ECO:0007669"/>
    <property type="project" value="TreeGrafter"/>
</dbReference>
<evidence type="ECO:0000256" key="5">
    <source>
        <dbReference type="SAM" id="MobiDB-lite"/>
    </source>
</evidence>
<dbReference type="Gene3D" id="3.90.226.10">
    <property type="entry name" value="2-enoyl-CoA Hydratase, Chain A, domain 1"/>
    <property type="match status" value="1"/>
</dbReference>
<dbReference type="GO" id="GO:0006508">
    <property type="term" value="P:proteolysis"/>
    <property type="evidence" value="ECO:0007669"/>
    <property type="project" value="UniProtKB-KW"/>
</dbReference>
<evidence type="ECO:0000256" key="2">
    <source>
        <dbReference type="ARBA" id="ARBA00022670"/>
    </source>
</evidence>
<name>A0A5J4YVW3_PORPP</name>
<dbReference type="SMART" id="SM00228">
    <property type="entry name" value="PDZ"/>
    <property type="match status" value="1"/>
</dbReference>
<sequence>MGFIVAPSLERQLSGQIIAHPVRSSRRRRRSVLSCSHSRQGTGGKEGGRQDRRRSLLAIVFVCWALVFGGLRRSPWGVRLVSASPAPVSTVTSRIPNKRKGKSIKRILAHGDPNTQADNGLPGAVKEPKSCESVSQNVPSLGKEKFWQSANDILEIISESFVDHKKLASPGWEAVRKKVSRMEFETKEQYHMAMSWAVSQLGDPFSRYLRPEELTNMKGDLDGCLIGIGIVFSKDLKSGYLFVDGVLESSPAHRGGIRSGNGIVEINGTSVKPLDVDQARELMLGRVGQSVEVRVTTSFSTDTSKDSRLIKLVRREIQIPSVSGLNMTMTDADETRKRVVYLRVREFRTGTSKEVARTLRTLEQRAKRMLAASVNGGPGHAHKLEPPHAYVVDVRGNVGGVLDEAIALSRMFLPYPRRRIVSFESREFEKLPTETTNWFSAFRSQRSIQPSVPMFILVDSFSASASEIFAAALVENCRAVLIGTRTFGKGSVQAIMELEDSSGLSLTIANYITPAGNRILPRRGLKPHIAWRFPECDHAIDVGVLADDNGEHGQLDVQRRLKSDEALRHLNDTVLKAISGVSRRRACLLVAQCDVSKATLQEYMSEIDADERLRMLSIPHM</sequence>
<evidence type="ECO:0000256" key="3">
    <source>
        <dbReference type="ARBA" id="ARBA00022801"/>
    </source>
</evidence>
<keyword evidence="8" id="KW-1185">Reference proteome</keyword>
<dbReference type="PANTHER" id="PTHR32060">
    <property type="entry name" value="TAIL-SPECIFIC PROTEASE"/>
    <property type="match status" value="1"/>
</dbReference>
<reference evidence="8" key="1">
    <citation type="journal article" date="2019" name="Nat. Commun.">
        <title>Expansion of phycobilisome linker gene families in mesophilic red algae.</title>
        <authorList>
            <person name="Lee J."/>
            <person name="Kim D."/>
            <person name="Bhattacharya D."/>
            <person name="Yoon H.S."/>
        </authorList>
    </citation>
    <scope>NUCLEOTIDE SEQUENCE [LARGE SCALE GENOMIC DNA]</scope>
    <source>
        <strain evidence="8">CCMP 1328</strain>
    </source>
</reference>
<dbReference type="SMART" id="SM00245">
    <property type="entry name" value="TSPc"/>
    <property type="match status" value="1"/>
</dbReference>
<dbReference type="PROSITE" id="PS50106">
    <property type="entry name" value="PDZ"/>
    <property type="match status" value="1"/>
</dbReference>
<dbReference type="Proteomes" id="UP000324585">
    <property type="component" value="Unassembled WGS sequence"/>
</dbReference>
<dbReference type="Pfam" id="PF17820">
    <property type="entry name" value="PDZ_6"/>
    <property type="match status" value="1"/>
</dbReference>
<feature type="domain" description="PDZ" evidence="6">
    <location>
        <begin position="213"/>
        <end position="283"/>
    </location>
</feature>
<keyword evidence="4" id="KW-0720">Serine protease</keyword>
<comment type="similarity">
    <text evidence="1">Belongs to the peptidase S41A family.</text>
</comment>
<feature type="region of interest" description="Disordered" evidence="5">
    <location>
        <begin position="24"/>
        <end position="49"/>
    </location>
</feature>
<dbReference type="EMBL" id="VRMN01000003">
    <property type="protein sequence ID" value="KAA8495641.1"/>
    <property type="molecule type" value="Genomic_DNA"/>
</dbReference>
<keyword evidence="3" id="KW-0378">Hydrolase</keyword>
<dbReference type="InterPro" id="IPR036034">
    <property type="entry name" value="PDZ_sf"/>
</dbReference>
<dbReference type="Gene3D" id="2.30.42.10">
    <property type="match status" value="1"/>
</dbReference>
<evidence type="ECO:0000259" key="6">
    <source>
        <dbReference type="PROSITE" id="PS50106"/>
    </source>
</evidence>
<organism evidence="7 8">
    <name type="scientific">Porphyridium purpureum</name>
    <name type="common">Red alga</name>
    <name type="synonym">Porphyridium cruentum</name>
    <dbReference type="NCBI Taxonomy" id="35688"/>
    <lineage>
        <taxon>Eukaryota</taxon>
        <taxon>Rhodophyta</taxon>
        <taxon>Bangiophyceae</taxon>
        <taxon>Porphyridiales</taxon>
        <taxon>Porphyridiaceae</taxon>
        <taxon>Porphyridium</taxon>
    </lineage>
</organism>
<accession>A0A5J4YVW3</accession>
<evidence type="ECO:0000313" key="8">
    <source>
        <dbReference type="Proteomes" id="UP000324585"/>
    </source>
</evidence>
<evidence type="ECO:0000256" key="1">
    <source>
        <dbReference type="ARBA" id="ARBA00009179"/>
    </source>
</evidence>
<dbReference type="GO" id="GO:0008236">
    <property type="term" value="F:serine-type peptidase activity"/>
    <property type="evidence" value="ECO:0007669"/>
    <property type="project" value="UniProtKB-KW"/>
</dbReference>
<dbReference type="PANTHER" id="PTHR32060:SF22">
    <property type="entry name" value="CARBOXYL-TERMINAL-PROCESSING PEPTIDASE 3, CHLOROPLASTIC"/>
    <property type="match status" value="1"/>
</dbReference>
<dbReference type="OrthoDB" id="10059177at2759"/>
<evidence type="ECO:0000313" key="7">
    <source>
        <dbReference type="EMBL" id="KAA8495641.1"/>
    </source>
</evidence>
<dbReference type="SUPFAM" id="SSF50156">
    <property type="entry name" value="PDZ domain-like"/>
    <property type="match status" value="1"/>
</dbReference>
<gene>
    <name evidence="7" type="ORF">FVE85_1796</name>
</gene>
<dbReference type="InterPro" id="IPR029045">
    <property type="entry name" value="ClpP/crotonase-like_dom_sf"/>
</dbReference>
<dbReference type="CDD" id="cd06782">
    <property type="entry name" value="cpPDZ_CPP-like"/>
    <property type="match status" value="1"/>
</dbReference>
<dbReference type="InterPro" id="IPR001478">
    <property type="entry name" value="PDZ"/>
</dbReference>
<dbReference type="AlphaFoldDB" id="A0A5J4YVW3"/>
<dbReference type="Pfam" id="PF03572">
    <property type="entry name" value="Peptidase_S41"/>
    <property type="match status" value="1"/>
</dbReference>
<proteinExistence type="inferred from homology"/>
<keyword evidence="2" id="KW-0645">Protease</keyword>
<comment type="caution">
    <text evidence="7">The sequence shown here is derived from an EMBL/GenBank/DDBJ whole genome shotgun (WGS) entry which is preliminary data.</text>
</comment>
<evidence type="ECO:0000256" key="4">
    <source>
        <dbReference type="ARBA" id="ARBA00022825"/>
    </source>
</evidence>
<dbReference type="CDD" id="cd07560">
    <property type="entry name" value="Peptidase_S41_CPP"/>
    <property type="match status" value="1"/>
</dbReference>
<dbReference type="Gene3D" id="3.30.750.44">
    <property type="match status" value="1"/>
</dbReference>
<protein>
    <submittedName>
        <fullName evidence="7">Carboxyl-terminal-processing peptidase 3, chloroplastic</fullName>
    </submittedName>
</protein>
<dbReference type="InterPro" id="IPR041489">
    <property type="entry name" value="PDZ_6"/>
</dbReference>
<dbReference type="InterPro" id="IPR004447">
    <property type="entry name" value="Peptidase_S41A"/>
</dbReference>